<protein>
    <recommendedName>
        <fullName evidence="1">MgtC-like C-terminal domain-containing protein</fullName>
    </recommendedName>
</protein>
<organism evidence="2 3">
    <name type="scientific">Alcaligenes endophyticus</name>
    <dbReference type="NCBI Taxonomy" id="1929088"/>
    <lineage>
        <taxon>Bacteria</taxon>
        <taxon>Pseudomonadati</taxon>
        <taxon>Pseudomonadota</taxon>
        <taxon>Betaproteobacteria</taxon>
        <taxon>Burkholderiales</taxon>
        <taxon>Alcaligenaceae</taxon>
        <taxon>Alcaligenes</taxon>
    </lineage>
</organism>
<keyword evidence="3" id="KW-1185">Reference proteome</keyword>
<proteinExistence type="predicted"/>
<accession>A0ABT8EH61</accession>
<dbReference type="Gene3D" id="3.30.70.260">
    <property type="match status" value="1"/>
</dbReference>
<evidence type="ECO:0000259" key="1">
    <source>
        <dbReference type="Pfam" id="PF21770"/>
    </source>
</evidence>
<feature type="domain" description="MgtC-like C-terminal" evidence="1">
    <location>
        <begin position="28"/>
        <end position="104"/>
    </location>
</feature>
<sequence length="113" mass="12657">MRLFDLFLRRAGVSAAKARLVAPLSVSRLTVICPRHELPHVRRQIYSGLNGSGIRVANLEIDHSDSHHTAQACVTITCPPELRSELMQRARLISDVPGVLQVKWAERQRIALN</sequence>
<dbReference type="RefSeq" id="WP_266122087.1">
    <property type="nucleotide sequence ID" value="NZ_JAJHNU010000001.1"/>
</dbReference>
<evidence type="ECO:0000313" key="3">
    <source>
        <dbReference type="Proteomes" id="UP001168613"/>
    </source>
</evidence>
<dbReference type="InterPro" id="IPR048640">
    <property type="entry name" value="MgtC-like_C"/>
</dbReference>
<dbReference type="Proteomes" id="UP001168613">
    <property type="component" value="Unassembled WGS sequence"/>
</dbReference>
<dbReference type="EMBL" id="JAJHNU010000001">
    <property type="protein sequence ID" value="MDN4120607.1"/>
    <property type="molecule type" value="Genomic_DNA"/>
</dbReference>
<reference evidence="2" key="1">
    <citation type="submission" date="2021-11" db="EMBL/GenBank/DDBJ databases">
        <title>Draft genome sequence of Alcaligenes endophyticus type strain CCUG 75668T.</title>
        <authorList>
            <person name="Salva-Serra F."/>
            <person name="Duran R.E."/>
            <person name="Seeger M."/>
            <person name="Moore E.R.B."/>
            <person name="Jaen-Luchoro D."/>
        </authorList>
    </citation>
    <scope>NUCLEOTIDE SEQUENCE</scope>
    <source>
        <strain evidence="2">CCUG 75668</strain>
    </source>
</reference>
<gene>
    <name evidence="2" type="ORF">LMS43_04820</name>
</gene>
<comment type="caution">
    <text evidence="2">The sequence shown here is derived from an EMBL/GenBank/DDBJ whole genome shotgun (WGS) entry which is preliminary data.</text>
</comment>
<name>A0ABT8EH61_9BURK</name>
<evidence type="ECO:0000313" key="2">
    <source>
        <dbReference type="EMBL" id="MDN4120607.1"/>
    </source>
</evidence>
<dbReference type="Pfam" id="PF21770">
    <property type="entry name" value="MgtC_SapB_C"/>
    <property type="match status" value="1"/>
</dbReference>